<keyword evidence="3 7" id="KW-0227">DNA damage</keyword>
<evidence type="ECO:0000256" key="7">
    <source>
        <dbReference type="HAMAP-Rule" id="MF_00201"/>
    </source>
</evidence>
<organism evidence="9 10">
    <name type="scientific">Candidatus Egerieimonas intestinavium</name>
    <dbReference type="NCBI Taxonomy" id="2840777"/>
    <lineage>
        <taxon>Bacteria</taxon>
        <taxon>Bacillati</taxon>
        <taxon>Bacillota</taxon>
        <taxon>Clostridia</taxon>
        <taxon>Lachnospirales</taxon>
        <taxon>Lachnospiraceae</taxon>
        <taxon>Lachnospiraceae incertae sedis</taxon>
        <taxon>Candidatus Egerieimonas</taxon>
    </lineage>
</organism>
<dbReference type="PANTHER" id="PTHR33991:SF1">
    <property type="entry name" value="DNA REPAIR PROTEIN RECO"/>
    <property type="match status" value="1"/>
</dbReference>
<dbReference type="InterPro" id="IPR042242">
    <property type="entry name" value="RecO_C"/>
</dbReference>
<comment type="similarity">
    <text evidence="1 7">Belongs to the RecO family.</text>
</comment>
<dbReference type="InterPro" id="IPR003717">
    <property type="entry name" value="RecO"/>
</dbReference>
<dbReference type="GO" id="GO:0006302">
    <property type="term" value="P:double-strand break repair"/>
    <property type="evidence" value="ECO:0007669"/>
    <property type="project" value="TreeGrafter"/>
</dbReference>
<dbReference type="Gene3D" id="2.40.50.140">
    <property type="entry name" value="Nucleic acid-binding proteins"/>
    <property type="match status" value="1"/>
</dbReference>
<evidence type="ECO:0000256" key="3">
    <source>
        <dbReference type="ARBA" id="ARBA00022763"/>
    </source>
</evidence>
<dbReference type="SUPFAM" id="SSF50249">
    <property type="entry name" value="Nucleic acid-binding proteins"/>
    <property type="match status" value="1"/>
</dbReference>
<evidence type="ECO:0000259" key="8">
    <source>
        <dbReference type="Pfam" id="PF11967"/>
    </source>
</evidence>
<evidence type="ECO:0000256" key="4">
    <source>
        <dbReference type="ARBA" id="ARBA00023172"/>
    </source>
</evidence>
<dbReference type="AlphaFoldDB" id="A0A9D1JGZ1"/>
<reference evidence="9" key="2">
    <citation type="journal article" date="2021" name="PeerJ">
        <title>Extensive microbial diversity within the chicken gut microbiome revealed by metagenomics and culture.</title>
        <authorList>
            <person name="Gilroy R."/>
            <person name="Ravi A."/>
            <person name="Getino M."/>
            <person name="Pursley I."/>
            <person name="Horton D.L."/>
            <person name="Alikhan N.F."/>
            <person name="Baker D."/>
            <person name="Gharbi K."/>
            <person name="Hall N."/>
            <person name="Watson M."/>
            <person name="Adriaenssens E.M."/>
            <person name="Foster-Nyarko E."/>
            <person name="Jarju S."/>
            <person name="Secka A."/>
            <person name="Antonio M."/>
            <person name="Oren A."/>
            <person name="Chaudhuri R.R."/>
            <person name="La Ragione R."/>
            <person name="Hildebrand F."/>
            <person name="Pallen M.J."/>
        </authorList>
    </citation>
    <scope>NUCLEOTIDE SEQUENCE</scope>
    <source>
        <strain evidence="9">ChiSxjej1B13-7041</strain>
    </source>
</reference>
<accession>A0A9D1JGZ1</accession>
<evidence type="ECO:0000256" key="2">
    <source>
        <dbReference type="ARBA" id="ARBA00021310"/>
    </source>
</evidence>
<evidence type="ECO:0000313" key="10">
    <source>
        <dbReference type="Proteomes" id="UP000886841"/>
    </source>
</evidence>
<comment type="function">
    <text evidence="7">Involved in DNA repair and RecF pathway recombination.</text>
</comment>
<name>A0A9D1JGZ1_9FIRM</name>
<dbReference type="PANTHER" id="PTHR33991">
    <property type="entry name" value="DNA REPAIR PROTEIN RECO"/>
    <property type="match status" value="1"/>
</dbReference>
<dbReference type="EMBL" id="DVHU01000100">
    <property type="protein sequence ID" value="HIR93971.1"/>
    <property type="molecule type" value="Genomic_DNA"/>
</dbReference>
<evidence type="ECO:0000256" key="5">
    <source>
        <dbReference type="ARBA" id="ARBA00023204"/>
    </source>
</evidence>
<dbReference type="Proteomes" id="UP000886841">
    <property type="component" value="Unassembled WGS sequence"/>
</dbReference>
<evidence type="ECO:0000256" key="1">
    <source>
        <dbReference type="ARBA" id="ARBA00007452"/>
    </source>
</evidence>
<evidence type="ECO:0000256" key="6">
    <source>
        <dbReference type="ARBA" id="ARBA00033409"/>
    </source>
</evidence>
<gene>
    <name evidence="7 9" type="primary">recO</name>
    <name evidence="9" type="ORF">IAB98_11200</name>
</gene>
<dbReference type="NCBIfam" id="TIGR00613">
    <property type="entry name" value="reco"/>
    <property type="match status" value="1"/>
</dbReference>
<dbReference type="HAMAP" id="MF_00201">
    <property type="entry name" value="RecO"/>
    <property type="match status" value="1"/>
</dbReference>
<proteinExistence type="inferred from homology"/>
<dbReference type="SUPFAM" id="SSF57863">
    <property type="entry name" value="ArfGap/RecO-like zinc finger"/>
    <property type="match status" value="1"/>
</dbReference>
<feature type="domain" description="DNA replication/recombination mediator RecO N-terminal" evidence="8">
    <location>
        <begin position="1"/>
        <end position="80"/>
    </location>
</feature>
<dbReference type="GO" id="GO:0043590">
    <property type="term" value="C:bacterial nucleoid"/>
    <property type="evidence" value="ECO:0007669"/>
    <property type="project" value="TreeGrafter"/>
</dbReference>
<dbReference type="InterPro" id="IPR012340">
    <property type="entry name" value="NA-bd_OB-fold"/>
</dbReference>
<dbReference type="Pfam" id="PF11967">
    <property type="entry name" value="RecO_N"/>
    <property type="match status" value="1"/>
</dbReference>
<keyword evidence="4 7" id="KW-0233">DNA recombination</keyword>
<dbReference type="GO" id="GO:0006310">
    <property type="term" value="P:DNA recombination"/>
    <property type="evidence" value="ECO:0007669"/>
    <property type="project" value="UniProtKB-UniRule"/>
</dbReference>
<keyword evidence="5 7" id="KW-0234">DNA repair</keyword>
<dbReference type="Pfam" id="PF02565">
    <property type="entry name" value="RecO_C"/>
    <property type="match status" value="1"/>
</dbReference>
<dbReference type="InterPro" id="IPR022572">
    <property type="entry name" value="DNA_rep/recomb_RecO_N"/>
</dbReference>
<reference evidence="9" key="1">
    <citation type="submission" date="2020-10" db="EMBL/GenBank/DDBJ databases">
        <authorList>
            <person name="Gilroy R."/>
        </authorList>
    </citation>
    <scope>NUCLEOTIDE SEQUENCE</scope>
    <source>
        <strain evidence="9">ChiSxjej1B13-7041</strain>
    </source>
</reference>
<evidence type="ECO:0000313" key="9">
    <source>
        <dbReference type="EMBL" id="HIR93971.1"/>
    </source>
</evidence>
<dbReference type="Gene3D" id="6.20.220.20">
    <property type="entry name" value="Recombination protein O, zinc-binding domain"/>
    <property type="match status" value="1"/>
</dbReference>
<dbReference type="Gene3D" id="1.20.1440.120">
    <property type="entry name" value="Recombination protein O, C-terminal domain"/>
    <property type="match status" value="1"/>
</dbReference>
<comment type="caution">
    <text evidence="9">The sequence shown here is derived from an EMBL/GenBank/DDBJ whole genome shotgun (WGS) entry which is preliminary data.</text>
</comment>
<dbReference type="InterPro" id="IPR037278">
    <property type="entry name" value="ARFGAP/RecO"/>
</dbReference>
<sequence>MSEKTTVSGVVLFAAPAGESDKRVVLLTRERGKITAFARGARRQGSPLLAAANPFVFGHFQVYEGRTAYTLVQANVRNYFTELAAELPGVYYGFYFLEFADYYAREGNEEGDMVNLLYVALKSLMNPKLPQLLVRRVFELKAMVINGEYPQMFSCVSCGSQEGLHDFSARRGGLLCEACARKRTETRQISEAAAYTLQYIITAPVEKLYTFTVTPQVLEEVDGLVEDCVRCYVDKKFQSLKILERMV</sequence>
<protein>
    <recommendedName>
        <fullName evidence="2 7">DNA repair protein RecO</fullName>
    </recommendedName>
    <alternativeName>
        <fullName evidence="6 7">Recombination protein O</fullName>
    </alternativeName>
</protein>